<dbReference type="EnsemblMetazoa" id="tetur01g17334.1">
    <property type="protein sequence ID" value="tetur01g17334.1"/>
    <property type="gene ID" value="tetur01g17334"/>
</dbReference>
<dbReference type="PANTHER" id="PTHR12785">
    <property type="entry name" value="SPLICING FACTOR 3B"/>
    <property type="match status" value="1"/>
</dbReference>
<dbReference type="EMBL" id="CAEY01000474">
    <property type="status" value="NOT_ANNOTATED_CDS"/>
    <property type="molecule type" value="Genomic_DNA"/>
</dbReference>
<name>A0A158P4D5_TETUR</name>
<organism evidence="3 4">
    <name type="scientific">Tetranychus urticae</name>
    <name type="common">Two-spotted spider mite</name>
    <dbReference type="NCBI Taxonomy" id="32264"/>
    <lineage>
        <taxon>Eukaryota</taxon>
        <taxon>Metazoa</taxon>
        <taxon>Ecdysozoa</taxon>
        <taxon>Arthropoda</taxon>
        <taxon>Chelicerata</taxon>
        <taxon>Arachnida</taxon>
        <taxon>Acari</taxon>
        <taxon>Acariformes</taxon>
        <taxon>Trombidiformes</taxon>
        <taxon>Prostigmata</taxon>
        <taxon>Eleutherengona</taxon>
        <taxon>Raphignathae</taxon>
        <taxon>Tetranychoidea</taxon>
        <taxon>Tetranychidae</taxon>
        <taxon>Tetranychus</taxon>
    </lineage>
</organism>
<dbReference type="STRING" id="32264.A0A158P4D5"/>
<feature type="region of interest" description="Disordered" evidence="1">
    <location>
        <begin position="382"/>
        <end position="407"/>
    </location>
</feature>
<dbReference type="InterPro" id="IPR007180">
    <property type="entry name" value="DUF382"/>
</dbReference>
<evidence type="ECO:0000259" key="2">
    <source>
        <dbReference type="SMART" id="SM00581"/>
    </source>
</evidence>
<dbReference type="AlphaFoldDB" id="A0A158P4D5"/>
<dbReference type="Proteomes" id="UP000015104">
    <property type="component" value="Unassembled WGS sequence"/>
</dbReference>
<feature type="compositionally biased region" description="Acidic residues" evidence="1">
    <location>
        <begin position="234"/>
        <end position="250"/>
    </location>
</feature>
<protein>
    <recommendedName>
        <fullName evidence="2">PSP proline-rich domain-containing protein</fullName>
    </recommendedName>
</protein>
<keyword evidence="4" id="KW-1185">Reference proteome</keyword>
<dbReference type="Pfam" id="PF04046">
    <property type="entry name" value="PSP"/>
    <property type="match status" value="1"/>
</dbReference>
<reference evidence="3" key="2">
    <citation type="submission" date="2016-04" db="UniProtKB">
        <authorList>
            <consortium name="EnsemblMetazoa"/>
        </authorList>
    </citation>
    <scope>IDENTIFICATION</scope>
</reference>
<sequence>MVDITAKDPLLLLNLKSIRNSVPVPRHWCFKRKYLQGKRGFEKPSFVLPDFIKKTGIMEMRNALQEKEDAKSLKTRQKEKIRPKLGKIDIDYQKLHDAFFKWQSKPKMTIHGEIYYEGKENETRLKEKKPGDLSVELRVALGMPTGPNGHKCPPPWLIAMQRYGPPPSYPNLRIPGLNAKIPDGCSFGYHAGGWGKPPVDEFGRPLYGDVFGTNTTENDLNEEKVENQLWGEIQSEEEEEEEKEEEEEEAENGKFTDEANESGFFTASDELEASSVDKGMETPAFIELRKKKIEDEMESNENASFFTIIPEKQTERVGKEMMASTHIYDVTGSLKKGQGVEVALDPNDLEMPVAGLTAKYEKSLKEQQASIAKEDLSDMVAEHAARQKRKKVQDTSKSNKKYKDFKF</sequence>
<reference evidence="4" key="1">
    <citation type="submission" date="2011-08" db="EMBL/GenBank/DDBJ databases">
        <authorList>
            <person name="Rombauts S."/>
        </authorList>
    </citation>
    <scope>NUCLEOTIDE SEQUENCE</scope>
    <source>
        <strain evidence="4">London</strain>
    </source>
</reference>
<evidence type="ECO:0000256" key="1">
    <source>
        <dbReference type="SAM" id="MobiDB-lite"/>
    </source>
</evidence>
<dbReference type="PANTHER" id="PTHR12785:SF6">
    <property type="entry name" value="SPLICING FACTOR 3B SUBUNIT 2"/>
    <property type="match status" value="1"/>
</dbReference>
<dbReference type="eggNOG" id="KOG1101">
    <property type="taxonomic scope" value="Eukaryota"/>
</dbReference>
<proteinExistence type="predicted"/>
<accession>A0A158P4D5</accession>
<dbReference type="Pfam" id="PF04037">
    <property type="entry name" value="DUF382"/>
    <property type="match status" value="1"/>
</dbReference>
<feature type="region of interest" description="Disordered" evidence="1">
    <location>
        <begin position="220"/>
        <end position="261"/>
    </location>
</feature>
<dbReference type="SMART" id="SM00581">
    <property type="entry name" value="PSP"/>
    <property type="match status" value="1"/>
</dbReference>
<dbReference type="GO" id="GO:0005634">
    <property type="term" value="C:nucleus"/>
    <property type="evidence" value="ECO:0007669"/>
    <property type="project" value="InterPro"/>
</dbReference>
<dbReference type="InterPro" id="IPR052584">
    <property type="entry name" value="U2_snRNP_Complex_Component"/>
</dbReference>
<evidence type="ECO:0000313" key="3">
    <source>
        <dbReference type="EnsemblMetazoa" id="tetur01g17334.1"/>
    </source>
</evidence>
<dbReference type="InterPro" id="IPR006568">
    <property type="entry name" value="PSP_pro-rich"/>
</dbReference>
<evidence type="ECO:0000313" key="4">
    <source>
        <dbReference type="Proteomes" id="UP000015104"/>
    </source>
</evidence>
<feature type="domain" description="PSP proline-rich" evidence="2">
    <location>
        <begin position="125"/>
        <end position="183"/>
    </location>
</feature>
<dbReference type="eggNOG" id="KOG2330">
    <property type="taxonomic scope" value="Eukaryota"/>
</dbReference>